<keyword evidence="2" id="KW-1185">Reference proteome</keyword>
<proteinExistence type="predicted"/>
<evidence type="ECO:0000313" key="2">
    <source>
        <dbReference type="Proteomes" id="UP001454036"/>
    </source>
</evidence>
<reference evidence="1 2" key="1">
    <citation type="submission" date="2024-01" db="EMBL/GenBank/DDBJ databases">
        <title>The complete chloroplast genome sequence of Lithospermum erythrorhizon: insights into the phylogenetic relationship among Boraginaceae species and the maternal lineages of purple gromwells.</title>
        <authorList>
            <person name="Okada T."/>
            <person name="Watanabe K."/>
        </authorList>
    </citation>
    <scope>NUCLEOTIDE SEQUENCE [LARGE SCALE GENOMIC DNA]</scope>
</reference>
<protein>
    <submittedName>
        <fullName evidence="1">Uncharacterized protein</fullName>
    </submittedName>
</protein>
<dbReference type="AlphaFoldDB" id="A0AAV3RNK5"/>
<comment type="caution">
    <text evidence="1">The sequence shown here is derived from an EMBL/GenBank/DDBJ whole genome shotgun (WGS) entry which is preliminary data.</text>
</comment>
<dbReference type="EMBL" id="BAABME010010678">
    <property type="protein sequence ID" value="GAA0180926.1"/>
    <property type="molecule type" value="Genomic_DNA"/>
</dbReference>
<sequence length="83" mass="9453">MRCWFIRLSNRTSVVAEQLHWTLNAMYYSKFAHELLDPAIILPASDPAMFSASDVESATALFACYYTNTLPHCSSRVHNRTVI</sequence>
<dbReference type="Proteomes" id="UP001454036">
    <property type="component" value="Unassembled WGS sequence"/>
</dbReference>
<accession>A0AAV3RNK5</accession>
<evidence type="ECO:0000313" key="1">
    <source>
        <dbReference type="EMBL" id="GAA0180926.1"/>
    </source>
</evidence>
<name>A0AAV3RNK5_LITER</name>
<organism evidence="1 2">
    <name type="scientific">Lithospermum erythrorhizon</name>
    <name type="common">Purple gromwell</name>
    <name type="synonym">Lithospermum officinale var. erythrorhizon</name>
    <dbReference type="NCBI Taxonomy" id="34254"/>
    <lineage>
        <taxon>Eukaryota</taxon>
        <taxon>Viridiplantae</taxon>
        <taxon>Streptophyta</taxon>
        <taxon>Embryophyta</taxon>
        <taxon>Tracheophyta</taxon>
        <taxon>Spermatophyta</taxon>
        <taxon>Magnoliopsida</taxon>
        <taxon>eudicotyledons</taxon>
        <taxon>Gunneridae</taxon>
        <taxon>Pentapetalae</taxon>
        <taxon>asterids</taxon>
        <taxon>lamiids</taxon>
        <taxon>Boraginales</taxon>
        <taxon>Boraginaceae</taxon>
        <taxon>Boraginoideae</taxon>
        <taxon>Lithospermeae</taxon>
        <taxon>Lithospermum</taxon>
    </lineage>
</organism>
<gene>
    <name evidence="1" type="ORF">LIER_30173</name>
</gene>